<dbReference type="PROSITE" id="PS50943">
    <property type="entry name" value="HTH_CROC1"/>
    <property type="match status" value="1"/>
</dbReference>
<dbReference type="InterPro" id="IPR001387">
    <property type="entry name" value="Cro/C1-type_HTH"/>
</dbReference>
<dbReference type="PRINTS" id="PR00364">
    <property type="entry name" value="DISEASERSIST"/>
</dbReference>
<feature type="domain" description="HTH cro/C1-type" evidence="1">
    <location>
        <begin position="41"/>
        <end position="89"/>
    </location>
</feature>
<dbReference type="Proteomes" id="UP000612899">
    <property type="component" value="Unassembled WGS sequence"/>
</dbReference>
<gene>
    <name evidence="2" type="ORF">Rhe02_07250</name>
</gene>
<evidence type="ECO:0000259" key="1">
    <source>
        <dbReference type="PROSITE" id="PS50943"/>
    </source>
</evidence>
<dbReference type="SUPFAM" id="SSF47413">
    <property type="entry name" value="lambda repressor-like DNA-binding domains"/>
    <property type="match status" value="1"/>
</dbReference>
<dbReference type="Gene3D" id="1.25.40.10">
    <property type="entry name" value="Tetratricopeptide repeat domain"/>
    <property type="match status" value="1"/>
</dbReference>
<dbReference type="SUPFAM" id="SSF52540">
    <property type="entry name" value="P-loop containing nucleoside triphosphate hydrolases"/>
    <property type="match status" value="1"/>
</dbReference>
<accession>A0A8J3Q2H1</accession>
<comment type="caution">
    <text evidence="2">The sequence shown here is derived from an EMBL/GenBank/DDBJ whole genome shotgun (WGS) entry which is preliminary data.</text>
</comment>
<dbReference type="InterPro" id="IPR010982">
    <property type="entry name" value="Lambda_DNA-bd_dom_sf"/>
</dbReference>
<dbReference type="InterPro" id="IPR019734">
    <property type="entry name" value="TPR_rpt"/>
</dbReference>
<evidence type="ECO:0000313" key="3">
    <source>
        <dbReference type="Proteomes" id="UP000612899"/>
    </source>
</evidence>
<reference evidence="2" key="1">
    <citation type="submission" date="2021-01" db="EMBL/GenBank/DDBJ databases">
        <title>Whole genome shotgun sequence of Rhizocola hellebori NBRC 109834.</title>
        <authorList>
            <person name="Komaki H."/>
            <person name="Tamura T."/>
        </authorList>
    </citation>
    <scope>NUCLEOTIDE SEQUENCE</scope>
    <source>
        <strain evidence="2">NBRC 109834</strain>
    </source>
</reference>
<organism evidence="2 3">
    <name type="scientific">Rhizocola hellebori</name>
    <dbReference type="NCBI Taxonomy" id="1392758"/>
    <lineage>
        <taxon>Bacteria</taxon>
        <taxon>Bacillati</taxon>
        <taxon>Actinomycetota</taxon>
        <taxon>Actinomycetes</taxon>
        <taxon>Micromonosporales</taxon>
        <taxon>Micromonosporaceae</taxon>
        <taxon>Rhizocola</taxon>
    </lineage>
</organism>
<protein>
    <recommendedName>
        <fullName evidence="1">HTH cro/C1-type domain-containing protein</fullName>
    </recommendedName>
</protein>
<dbReference type="RefSeq" id="WP_203906596.1">
    <property type="nucleotide sequence ID" value="NZ_BONY01000003.1"/>
</dbReference>
<name>A0A8J3Q2H1_9ACTN</name>
<evidence type="ECO:0000313" key="2">
    <source>
        <dbReference type="EMBL" id="GIH02658.1"/>
    </source>
</evidence>
<dbReference type="GO" id="GO:0003677">
    <property type="term" value="F:DNA binding"/>
    <property type="evidence" value="ECO:0007669"/>
    <property type="project" value="InterPro"/>
</dbReference>
<dbReference type="Gene3D" id="3.40.50.300">
    <property type="entry name" value="P-loop containing nucleotide triphosphate hydrolases"/>
    <property type="match status" value="1"/>
</dbReference>
<dbReference type="AlphaFoldDB" id="A0A8J3Q2H1"/>
<dbReference type="Pfam" id="PF00931">
    <property type="entry name" value="NB-ARC"/>
    <property type="match status" value="1"/>
</dbReference>
<dbReference type="Pfam" id="PF13424">
    <property type="entry name" value="TPR_12"/>
    <property type="match status" value="1"/>
</dbReference>
<keyword evidence="3" id="KW-1185">Reference proteome</keyword>
<dbReference type="PANTHER" id="PTHR47691">
    <property type="entry name" value="REGULATOR-RELATED"/>
    <property type="match status" value="1"/>
</dbReference>
<dbReference type="InterPro" id="IPR027417">
    <property type="entry name" value="P-loop_NTPase"/>
</dbReference>
<dbReference type="CDD" id="cd00093">
    <property type="entry name" value="HTH_XRE"/>
    <property type="match status" value="1"/>
</dbReference>
<sequence>MWQPQRGWTTALTRHSPVLQLNFGVVRWPERGVLAVFGELVRGHRRRLGFTQEDLAAKTGVHSRTIAKIEVGQIATPRQTTVRLLADAFALAGSAREAFFEAASESKSAPVTPPQSSPNMLPAHASVFVGRQEHLRSLDAGDNQAVTVIGGTAGVGKTALALHWAHRVRDRYPDGLMYINLRGFDPAGSAMGSAEAIRRFLDALAVPPQRIPADPDAQADLYRTKLAAKKMLIVLDNARDPDQVRPLLPGTPSCRVLVTSRNKLTGLVAAQGAHPLPLDLLTFGEARQLLTHRLGAARVASDPDAVEELITGCARLPLALNIVAAHAAIQPQLALSALAGQLRLSRDRLDTLSTSDTPTTDVRSVFSWSYQALRDGSARLFRLLGLHPGPDISAAAAASLAGLPAEKVRPLLSELASAHLITEHTVDRYDMHDLLRVYAAEQTHRHDSDAQRHAAIGRILDHYLHTAYLADRMVSPARDPLALTPPLPGVSPEHVAGYGQAMDWFAAEHAVLLATVDHAAATGSDTHTWQLSCSLANFLNRRGHWHDWAHIQQAAVVATQRLADPSAQARAHRLLAQAYTWLGRFDDAYAQLWHALDLARQSGDPIGQAHAHYSLSLLSHRQDLPHQALDHAQQALDLHVAANHRRGQARALNSVGWFHAQVGRHSEALAYCLESLVLHQELGDRAGEANAWDSVGYAHHLLGHHADAVTCYQRAIDRYSDLGDRYHEADTLTHLGDTHHATNNVHATRLAWQQALEILRQLDHPDAERVRTKLHGL</sequence>
<dbReference type="InterPro" id="IPR011990">
    <property type="entry name" value="TPR-like_helical_dom_sf"/>
</dbReference>
<dbReference type="PANTHER" id="PTHR47691:SF3">
    <property type="entry name" value="HTH-TYPE TRANSCRIPTIONAL REGULATOR RV0890C-RELATED"/>
    <property type="match status" value="1"/>
</dbReference>
<dbReference type="SUPFAM" id="SSF48452">
    <property type="entry name" value="TPR-like"/>
    <property type="match status" value="1"/>
</dbReference>
<dbReference type="Pfam" id="PF13560">
    <property type="entry name" value="HTH_31"/>
    <property type="match status" value="1"/>
</dbReference>
<dbReference type="GO" id="GO:0043531">
    <property type="term" value="F:ADP binding"/>
    <property type="evidence" value="ECO:0007669"/>
    <property type="project" value="InterPro"/>
</dbReference>
<dbReference type="SMART" id="SM00530">
    <property type="entry name" value="HTH_XRE"/>
    <property type="match status" value="1"/>
</dbReference>
<dbReference type="SMART" id="SM00028">
    <property type="entry name" value="TPR"/>
    <property type="match status" value="5"/>
</dbReference>
<dbReference type="EMBL" id="BONY01000003">
    <property type="protein sequence ID" value="GIH02658.1"/>
    <property type="molecule type" value="Genomic_DNA"/>
</dbReference>
<dbReference type="Gene3D" id="1.10.260.40">
    <property type="entry name" value="lambda repressor-like DNA-binding domains"/>
    <property type="match status" value="1"/>
</dbReference>
<dbReference type="InterPro" id="IPR002182">
    <property type="entry name" value="NB-ARC"/>
</dbReference>
<proteinExistence type="predicted"/>